<evidence type="ECO:0000313" key="2">
    <source>
        <dbReference type="Proteomes" id="UP000050525"/>
    </source>
</evidence>
<dbReference type="Proteomes" id="UP000050525">
    <property type="component" value="Unassembled WGS sequence"/>
</dbReference>
<accession>A0A151PFE1</accession>
<name>A0A151PFE1_ALLMI</name>
<dbReference type="AlphaFoldDB" id="A0A151PFE1"/>
<protein>
    <submittedName>
        <fullName evidence="1">Uncharacterized protein</fullName>
    </submittedName>
</protein>
<keyword evidence="2" id="KW-1185">Reference proteome</keyword>
<dbReference type="EMBL" id="AKHW03000416">
    <property type="protein sequence ID" value="KYO47806.1"/>
    <property type="molecule type" value="Genomic_DNA"/>
</dbReference>
<reference evidence="1 2" key="1">
    <citation type="journal article" date="2012" name="Genome Biol.">
        <title>Sequencing three crocodilian genomes to illuminate the evolution of archosaurs and amniotes.</title>
        <authorList>
            <person name="St John J.A."/>
            <person name="Braun E.L."/>
            <person name="Isberg S.R."/>
            <person name="Miles L.G."/>
            <person name="Chong A.Y."/>
            <person name="Gongora J."/>
            <person name="Dalzell P."/>
            <person name="Moran C."/>
            <person name="Bed'hom B."/>
            <person name="Abzhanov A."/>
            <person name="Burgess S.C."/>
            <person name="Cooksey A.M."/>
            <person name="Castoe T.A."/>
            <person name="Crawford N.G."/>
            <person name="Densmore L.D."/>
            <person name="Drew J.C."/>
            <person name="Edwards S.V."/>
            <person name="Faircloth B.C."/>
            <person name="Fujita M.K."/>
            <person name="Greenwold M.J."/>
            <person name="Hoffmann F.G."/>
            <person name="Howard J.M."/>
            <person name="Iguchi T."/>
            <person name="Janes D.E."/>
            <person name="Khan S.Y."/>
            <person name="Kohno S."/>
            <person name="de Koning A.J."/>
            <person name="Lance S.L."/>
            <person name="McCarthy F.M."/>
            <person name="McCormack J.E."/>
            <person name="Merchant M.E."/>
            <person name="Peterson D.G."/>
            <person name="Pollock D.D."/>
            <person name="Pourmand N."/>
            <person name="Raney B.J."/>
            <person name="Roessler K.A."/>
            <person name="Sanford J.R."/>
            <person name="Sawyer R.H."/>
            <person name="Schmidt C.J."/>
            <person name="Triplett E.W."/>
            <person name="Tuberville T.D."/>
            <person name="Venegas-Anaya M."/>
            <person name="Howard J.T."/>
            <person name="Jarvis E.D."/>
            <person name="Guillette L.J.Jr."/>
            <person name="Glenn T.C."/>
            <person name="Green R.E."/>
            <person name="Ray D.A."/>
        </authorList>
    </citation>
    <scope>NUCLEOTIDE SEQUENCE [LARGE SCALE GENOMIC DNA]</scope>
    <source>
        <strain evidence="1">KSC_2009_1</strain>
    </source>
</reference>
<proteinExistence type="predicted"/>
<evidence type="ECO:0000313" key="1">
    <source>
        <dbReference type="EMBL" id="KYO47806.1"/>
    </source>
</evidence>
<organism evidence="1 2">
    <name type="scientific">Alligator mississippiensis</name>
    <name type="common">American alligator</name>
    <dbReference type="NCBI Taxonomy" id="8496"/>
    <lineage>
        <taxon>Eukaryota</taxon>
        <taxon>Metazoa</taxon>
        <taxon>Chordata</taxon>
        <taxon>Craniata</taxon>
        <taxon>Vertebrata</taxon>
        <taxon>Euteleostomi</taxon>
        <taxon>Archelosauria</taxon>
        <taxon>Archosauria</taxon>
        <taxon>Crocodylia</taxon>
        <taxon>Alligatoridae</taxon>
        <taxon>Alligatorinae</taxon>
        <taxon>Alligator</taxon>
    </lineage>
</organism>
<comment type="caution">
    <text evidence="1">The sequence shown here is derived from an EMBL/GenBank/DDBJ whole genome shotgun (WGS) entry which is preliminary data.</text>
</comment>
<gene>
    <name evidence="1" type="ORF">Y1Q_0019863</name>
</gene>
<sequence>MTPYQFIPSEMLHRSQSYLVQSADLGLWWQLAVESIKTEMTVDATQQYLQAIPLKVVHRQDNRFHFEGQGVNVMDLSSEMSRHGRNPVSHKLEDQKKNEISLLFGLWRRSRPIGRLTAQNS</sequence>